<feature type="transmembrane region" description="Helical" evidence="8">
    <location>
        <begin position="31"/>
        <end position="50"/>
    </location>
</feature>
<sequence>MDSFRQQLLVTLLVAALAPLIAELRLFRPRIPVVVVEIALGILIGPHALNLARPDGMINALGDLGLTFLLFLVGLEIDIGEIKGRPITLAVSGWLLSLALALVGALVFSLIGLFRAPPLWVAVALSTTALGIIAPILRDRGELDSHFGHYLFAAATLGEMGPLIAISLLLFPTHAPLLHSLLMAAFVAISLAAAYLILWARSSRLLHRVPHLLHGSGQLAVRLAIVLQTLLVVLAEQFGLNVVIGAFAAGMMVALIVQDEGGALLRQKLDAIGFGFLIPIFFVVAGMKFDVRALWASPLVPVQLVVLLASLVLVRGAPALLYRRDLSIRERLAFALYSATGLPLIVVITELGVSTGLMQPDRAALLVSAGMISVLVFPLAAERWRNGAG</sequence>
<comment type="subcellular location">
    <subcellularLocation>
        <location evidence="1">Membrane</location>
        <topology evidence="1">Multi-pass membrane protein</topology>
    </subcellularLocation>
</comment>
<dbReference type="EMBL" id="OZ026884">
    <property type="protein sequence ID" value="CAL1240257.1"/>
    <property type="molecule type" value="Genomic_DNA"/>
</dbReference>
<keyword evidence="4 8" id="KW-0812">Transmembrane</keyword>
<feature type="transmembrane region" description="Helical" evidence="8">
    <location>
        <begin position="87"/>
        <end position="113"/>
    </location>
</feature>
<keyword evidence="5 8" id="KW-1133">Transmembrane helix</keyword>
<feature type="transmembrane region" description="Helical" evidence="8">
    <location>
        <begin position="119"/>
        <end position="137"/>
    </location>
</feature>
<evidence type="ECO:0000259" key="9">
    <source>
        <dbReference type="Pfam" id="PF00999"/>
    </source>
</evidence>
<dbReference type="Gene3D" id="1.20.1530.20">
    <property type="match status" value="1"/>
</dbReference>
<evidence type="ECO:0000256" key="2">
    <source>
        <dbReference type="ARBA" id="ARBA00022448"/>
    </source>
</evidence>
<evidence type="ECO:0000256" key="3">
    <source>
        <dbReference type="ARBA" id="ARBA00022449"/>
    </source>
</evidence>
<proteinExistence type="predicted"/>
<dbReference type="Pfam" id="PF00999">
    <property type="entry name" value="Na_H_Exchanger"/>
    <property type="match status" value="1"/>
</dbReference>
<reference evidence="10 11" key="1">
    <citation type="submission" date="2024-04" db="EMBL/GenBank/DDBJ databases">
        <authorList>
            <person name="Cremers G."/>
        </authorList>
    </citation>
    <scope>NUCLEOTIDE SEQUENCE [LARGE SCALE GENOMIC DNA]</scope>
    <source>
        <strain evidence="10">MeCH1-AG</strain>
    </source>
</reference>
<evidence type="ECO:0000256" key="1">
    <source>
        <dbReference type="ARBA" id="ARBA00004141"/>
    </source>
</evidence>
<keyword evidence="2" id="KW-0813">Transport</keyword>
<dbReference type="InterPro" id="IPR006153">
    <property type="entry name" value="Cation/H_exchanger_TM"/>
</dbReference>
<evidence type="ECO:0000313" key="10">
    <source>
        <dbReference type="EMBL" id="CAL1240257.1"/>
    </source>
</evidence>
<feature type="transmembrane region" description="Helical" evidence="8">
    <location>
        <begin position="149"/>
        <end position="171"/>
    </location>
</feature>
<evidence type="ECO:0000256" key="7">
    <source>
        <dbReference type="ARBA" id="ARBA00023136"/>
    </source>
</evidence>
<feature type="transmembrane region" description="Helical" evidence="8">
    <location>
        <begin position="269"/>
        <end position="287"/>
    </location>
</feature>
<evidence type="ECO:0000313" key="11">
    <source>
        <dbReference type="Proteomes" id="UP001497493"/>
    </source>
</evidence>
<dbReference type="InterPro" id="IPR038770">
    <property type="entry name" value="Na+/solute_symporter_sf"/>
</dbReference>
<name>A0ABP1C7M4_9GAMM</name>
<evidence type="ECO:0000256" key="4">
    <source>
        <dbReference type="ARBA" id="ARBA00022692"/>
    </source>
</evidence>
<feature type="transmembrane region" description="Helical" evidence="8">
    <location>
        <begin position="299"/>
        <end position="322"/>
    </location>
</feature>
<feature type="transmembrane region" description="Helical" evidence="8">
    <location>
        <begin position="177"/>
        <end position="200"/>
    </location>
</feature>
<protein>
    <submittedName>
        <fullName evidence="10">Cation:proton antiporter</fullName>
    </submittedName>
</protein>
<accession>A0ABP1C7M4</accession>
<keyword evidence="6" id="KW-0406">Ion transport</keyword>
<dbReference type="PANTHER" id="PTHR43562:SF1">
    <property type="entry name" value="NA(+)_H(+) ANTIPORTER YJBQ-RELATED"/>
    <property type="match status" value="1"/>
</dbReference>
<feature type="domain" description="Cation/H+ exchanger transmembrane" evidence="9">
    <location>
        <begin position="13"/>
        <end position="379"/>
    </location>
</feature>
<feature type="transmembrane region" description="Helical" evidence="8">
    <location>
        <begin position="238"/>
        <end position="257"/>
    </location>
</feature>
<evidence type="ECO:0000256" key="6">
    <source>
        <dbReference type="ARBA" id="ARBA00023065"/>
    </source>
</evidence>
<feature type="transmembrane region" description="Helical" evidence="8">
    <location>
        <begin position="6"/>
        <end position="24"/>
    </location>
</feature>
<keyword evidence="11" id="KW-1185">Reference proteome</keyword>
<organism evidence="10 11">
    <name type="scientific">Candidatus Methylocalor cossyra</name>
    <dbReference type="NCBI Taxonomy" id="3108543"/>
    <lineage>
        <taxon>Bacteria</taxon>
        <taxon>Pseudomonadati</taxon>
        <taxon>Pseudomonadota</taxon>
        <taxon>Gammaproteobacteria</taxon>
        <taxon>Methylococcales</taxon>
        <taxon>Methylococcaceae</taxon>
        <taxon>Candidatus Methylocalor</taxon>
    </lineage>
</organism>
<evidence type="ECO:0000256" key="5">
    <source>
        <dbReference type="ARBA" id="ARBA00022989"/>
    </source>
</evidence>
<keyword evidence="7 8" id="KW-0472">Membrane</keyword>
<dbReference type="PANTHER" id="PTHR43562">
    <property type="entry name" value="NAPA-TYPE SODIUM/HYDROGEN ANTIPORTER"/>
    <property type="match status" value="1"/>
</dbReference>
<dbReference type="RefSeq" id="WP_348759751.1">
    <property type="nucleotide sequence ID" value="NZ_OZ026884.1"/>
</dbReference>
<gene>
    <name evidence="10" type="ORF">MECH1_V1_1481</name>
</gene>
<feature type="transmembrane region" description="Helical" evidence="8">
    <location>
        <begin position="334"/>
        <end position="357"/>
    </location>
</feature>
<dbReference type="Proteomes" id="UP001497493">
    <property type="component" value="Chromosome"/>
</dbReference>
<feature type="transmembrane region" description="Helical" evidence="8">
    <location>
        <begin position="56"/>
        <end position="75"/>
    </location>
</feature>
<keyword evidence="3" id="KW-0050">Antiport</keyword>
<feature type="transmembrane region" description="Helical" evidence="8">
    <location>
        <begin position="363"/>
        <end position="381"/>
    </location>
</feature>
<evidence type="ECO:0000256" key="8">
    <source>
        <dbReference type="SAM" id="Phobius"/>
    </source>
</evidence>